<gene>
    <name evidence="2" type="ORF">CCAP1982_LOCUS21357</name>
</gene>
<evidence type="ECO:0000313" key="2">
    <source>
        <dbReference type="EMBL" id="CAD7013286.1"/>
    </source>
</evidence>
<dbReference type="Proteomes" id="UP000606786">
    <property type="component" value="Unassembled WGS sequence"/>
</dbReference>
<sequence length="146" mass="16254">MKNRVIGTSDREPHHAAPTDSLWLSSTHRFSTSKPCDTTTTDATATSAYHQHLAPPTAFECEVNEVSIGKSESFRGIRRRQYARKRSSVSSTLTRVLILNVRDLLKVADLREKENEVCACGSLTTPSTVTLPPTRFDANKQSCRTF</sequence>
<comment type="caution">
    <text evidence="2">The sequence shown here is derived from an EMBL/GenBank/DDBJ whole genome shotgun (WGS) entry which is preliminary data.</text>
</comment>
<dbReference type="EMBL" id="CAJHJT010000056">
    <property type="protein sequence ID" value="CAD7013286.1"/>
    <property type="molecule type" value="Genomic_DNA"/>
</dbReference>
<feature type="region of interest" description="Disordered" evidence="1">
    <location>
        <begin position="1"/>
        <end position="21"/>
    </location>
</feature>
<accession>A0A811VD57</accession>
<protein>
    <submittedName>
        <fullName evidence="2">(Mediterranean fruit fly) hypothetical protein</fullName>
    </submittedName>
</protein>
<name>A0A811VD57_CERCA</name>
<dbReference type="AlphaFoldDB" id="A0A811VD57"/>
<evidence type="ECO:0000256" key="1">
    <source>
        <dbReference type="SAM" id="MobiDB-lite"/>
    </source>
</evidence>
<organism evidence="2 3">
    <name type="scientific">Ceratitis capitata</name>
    <name type="common">Mediterranean fruit fly</name>
    <name type="synonym">Tephritis capitata</name>
    <dbReference type="NCBI Taxonomy" id="7213"/>
    <lineage>
        <taxon>Eukaryota</taxon>
        <taxon>Metazoa</taxon>
        <taxon>Ecdysozoa</taxon>
        <taxon>Arthropoda</taxon>
        <taxon>Hexapoda</taxon>
        <taxon>Insecta</taxon>
        <taxon>Pterygota</taxon>
        <taxon>Neoptera</taxon>
        <taxon>Endopterygota</taxon>
        <taxon>Diptera</taxon>
        <taxon>Brachycera</taxon>
        <taxon>Muscomorpha</taxon>
        <taxon>Tephritoidea</taxon>
        <taxon>Tephritidae</taxon>
        <taxon>Ceratitis</taxon>
        <taxon>Ceratitis</taxon>
    </lineage>
</organism>
<reference evidence="2" key="1">
    <citation type="submission" date="2020-11" db="EMBL/GenBank/DDBJ databases">
        <authorList>
            <person name="Whitehead M."/>
        </authorList>
    </citation>
    <scope>NUCLEOTIDE SEQUENCE</scope>
    <source>
        <strain evidence="2">EGII</strain>
    </source>
</reference>
<evidence type="ECO:0000313" key="3">
    <source>
        <dbReference type="Proteomes" id="UP000606786"/>
    </source>
</evidence>
<keyword evidence="3" id="KW-1185">Reference proteome</keyword>
<dbReference type="OrthoDB" id="301415at2759"/>
<proteinExistence type="predicted"/>